<reference evidence="2" key="1">
    <citation type="submission" date="2025-08" db="UniProtKB">
        <authorList>
            <consortium name="Ensembl"/>
        </authorList>
    </citation>
    <scope>IDENTIFICATION</scope>
</reference>
<dbReference type="Gene3D" id="3.90.1210.10">
    <property type="entry name" value="Antifreeze-like/N-acetylneuraminic acid synthase C-terminal domain"/>
    <property type="match status" value="1"/>
</dbReference>
<dbReference type="InterPro" id="IPR006190">
    <property type="entry name" value="SAF_AFP_Neu5Ac"/>
</dbReference>
<dbReference type="PROSITE" id="PS50844">
    <property type="entry name" value="AFP_LIKE"/>
    <property type="match status" value="1"/>
</dbReference>
<evidence type="ECO:0000313" key="2">
    <source>
        <dbReference type="Ensembl" id="ENSCCRP00020097931.1"/>
    </source>
</evidence>
<dbReference type="Pfam" id="PF08666">
    <property type="entry name" value="SAF"/>
    <property type="match status" value="1"/>
</dbReference>
<protein>
    <recommendedName>
        <fullName evidence="1">AFP-like domain-containing protein</fullName>
    </recommendedName>
</protein>
<proteinExistence type="predicted"/>
<sequence length="74" mass="8174">MCLNHSLCPFLQLGKSVVARKPLQKGEILTLDMLTVKVAEPHGVRPENIFKLVGKKITEDLEEDATITDAMIKG</sequence>
<dbReference type="Ensembl" id="ENSCCRT00020107072.1">
    <property type="protein sequence ID" value="ENSCCRP00020097931.1"/>
    <property type="gene ID" value="ENSCCRG00020045052.1"/>
</dbReference>
<dbReference type="InterPro" id="IPR036732">
    <property type="entry name" value="AFP_Neu5c_C_sf"/>
</dbReference>
<evidence type="ECO:0000259" key="1">
    <source>
        <dbReference type="PROSITE" id="PS50844"/>
    </source>
</evidence>
<dbReference type="PANTHER" id="PTHR42966">
    <property type="entry name" value="N-ACETYLNEURAMINATE SYNTHASE"/>
    <property type="match status" value="1"/>
</dbReference>
<evidence type="ECO:0000313" key="3">
    <source>
        <dbReference type="Proteomes" id="UP000694701"/>
    </source>
</evidence>
<dbReference type="SUPFAM" id="SSF51269">
    <property type="entry name" value="AFP III-like domain"/>
    <property type="match status" value="1"/>
</dbReference>
<organism evidence="2 3">
    <name type="scientific">Cyprinus carpio</name>
    <name type="common">Common carp</name>
    <dbReference type="NCBI Taxonomy" id="7962"/>
    <lineage>
        <taxon>Eukaryota</taxon>
        <taxon>Metazoa</taxon>
        <taxon>Chordata</taxon>
        <taxon>Craniata</taxon>
        <taxon>Vertebrata</taxon>
        <taxon>Euteleostomi</taxon>
        <taxon>Actinopterygii</taxon>
        <taxon>Neopterygii</taxon>
        <taxon>Teleostei</taxon>
        <taxon>Ostariophysi</taxon>
        <taxon>Cypriniformes</taxon>
        <taxon>Cyprinidae</taxon>
        <taxon>Cyprininae</taxon>
        <taxon>Cyprinus</taxon>
    </lineage>
</organism>
<dbReference type="Proteomes" id="UP000694701">
    <property type="component" value="Unplaced"/>
</dbReference>
<dbReference type="AlphaFoldDB" id="A0A8C2JSG5"/>
<dbReference type="CDD" id="cd11615">
    <property type="entry name" value="SAF_NeuB_like"/>
    <property type="match status" value="1"/>
</dbReference>
<dbReference type="InterPro" id="IPR013974">
    <property type="entry name" value="SAF"/>
</dbReference>
<dbReference type="PANTHER" id="PTHR42966:SF1">
    <property type="entry name" value="SIALIC ACID SYNTHASE"/>
    <property type="match status" value="1"/>
</dbReference>
<feature type="domain" description="AFP-like" evidence="1">
    <location>
        <begin position="16"/>
        <end position="74"/>
    </location>
</feature>
<accession>A0A8C2JSG5</accession>
<dbReference type="SMART" id="SM00858">
    <property type="entry name" value="SAF"/>
    <property type="match status" value="1"/>
</dbReference>
<dbReference type="InterPro" id="IPR051690">
    <property type="entry name" value="PseI-like"/>
</dbReference>
<name>A0A8C2JSG5_CYPCA</name>
<dbReference type="GO" id="GO:0047444">
    <property type="term" value="F:N-acylneuraminate-9-phosphate synthase activity"/>
    <property type="evidence" value="ECO:0007669"/>
    <property type="project" value="TreeGrafter"/>
</dbReference>
<dbReference type="InterPro" id="IPR057736">
    <property type="entry name" value="SAF_PseI/NeuA/NeuB"/>
</dbReference>